<comment type="function">
    <text evidence="9">Part of the tripartite ATP-independent periplasmic (TRAP) transport system.</text>
</comment>
<keyword evidence="3" id="KW-1003">Cell membrane</keyword>
<dbReference type="PANTHER" id="PTHR35011:SF4">
    <property type="entry name" value="SLL1102 PROTEIN"/>
    <property type="match status" value="1"/>
</dbReference>
<keyword evidence="5 9" id="KW-0812">Transmembrane</keyword>
<dbReference type="AlphaFoldDB" id="A0A2S2CW62"/>
<dbReference type="PANTHER" id="PTHR35011">
    <property type="entry name" value="2,3-DIKETO-L-GULONATE TRAP TRANSPORTER SMALL PERMEASE PROTEIN YIAM"/>
    <property type="match status" value="1"/>
</dbReference>
<dbReference type="GO" id="GO:0022857">
    <property type="term" value="F:transmembrane transporter activity"/>
    <property type="evidence" value="ECO:0007669"/>
    <property type="project" value="UniProtKB-UniRule"/>
</dbReference>
<keyword evidence="12" id="KW-1185">Reference proteome</keyword>
<reference evidence="12" key="1">
    <citation type="submission" date="2018-05" db="EMBL/GenBank/DDBJ databases">
        <title>Azospirillum thermophila sp. nov., a novel isolated from hot spring.</title>
        <authorList>
            <person name="Zhao Z."/>
        </authorList>
    </citation>
    <scope>NUCLEOTIDE SEQUENCE [LARGE SCALE GENOMIC DNA]</scope>
    <source>
        <strain evidence="12">CFH 70021</strain>
        <plasmid evidence="12">unnamed1</plasmid>
    </source>
</reference>
<dbReference type="InterPro" id="IPR055348">
    <property type="entry name" value="DctQ"/>
</dbReference>
<geneLocation type="plasmid" evidence="11 12">
    <name>unnamed1</name>
</geneLocation>
<dbReference type="Proteomes" id="UP000245629">
    <property type="component" value="Plasmid unnamed1"/>
</dbReference>
<keyword evidence="4 9" id="KW-0997">Cell inner membrane</keyword>
<evidence type="ECO:0000259" key="10">
    <source>
        <dbReference type="Pfam" id="PF04290"/>
    </source>
</evidence>
<feature type="transmembrane region" description="Helical" evidence="9">
    <location>
        <begin position="100"/>
        <end position="121"/>
    </location>
</feature>
<dbReference type="RefSeq" id="WP_109331375.1">
    <property type="nucleotide sequence ID" value="NZ_CP029356.1"/>
</dbReference>
<dbReference type="OrthoDB" id="4250245at2"/>
<proteinExistence type="inferred from homology"/>
<gene>
    <name evidence="11" type="ORF">DEW08_22025</name>
</gene>
<dbReference type="Pfam" id="PF04290">
    <property type="entry name" value="DctQ"/>
    <property type="match status" value="1"/>
</dbReference>
<keyword evidence="11" id="KW-0614">Plasmid</keyword>
<evidence type="ECO:0000256" key="3">
    <source>
        <dbReference type="ARBA" id="ARBA00022475"/>
    </source>
</evidence>
<evidence type="ECO:0000256" key="7">
    <source>
        <dbReference type="ARBA" id="ARBA00023136"/>
    </source>
</evidence>
<evidence type="ECO:0000313" key="12">
    <source>
        <dbReference type="Proteomes" id="UP000245629"/>
    </source>
</evidence>
<comment type="similarity">
    <text evidence="8 9">Belongs to the TRAP transporter small permease family.</text>
</comment>
<feature type="domain" description="Tripartite ATP-independent periplasmic transporters DctQ component" evidence="10">
    <location>
        <begin position="39"/>
        <end position="176"/>
    </location>
</feature>
<evidence type="ECO:0000256" key="2">
    <source>
        <dbReference type="ARBA" id="ARBA00022448"/>
    </source>
</evidence>
<comment type="subcellular location">
    <subcellularLocation>
        <location evidence="1 9">Cell inner membrane</location>
        <topology evidence="1 9">Multi-pass membrane protein</topology>
    </subcellularLocation>
</comment>
<protein>
    <recommendedName>
        <fullName evidence="9">TRAP transporter small permease protein</fullName>
    </recommendedName>
</protein>
<dbReference type="InterPro" id="IPR007387">
    <property type="entry name" value="TRAP_DctQ"/>
</dbReference>
<organism evidence="11 12">
    <name type="scientific">Azospirillum thermophilum</name>
    <dbReference type="NCBI Taxonomy" id="2202148"/>
    <lineage>
        <taxon>Bacteria</taxon>
        <taxon>Pseudomonadati</taxon>
        <taxon>Pseudomonadota</taxon>
        <taxon>Alphaproteobacteria</taxon>
        <taxon>Rhodospirillales</taxon>
        <taxon>Azospirillaceae</taxon>
        <taxon>Azospirillum</taxon>
    </lineage>
</organism>
<dbReference type="EMBL" id="CP029356">
    <property type="protein sequence ID" value="AWK88764.1"/>
    <property type="molecule type" value="Genomic_DNA"/>
</dbReference>
<comment type="subunit">
    <text evidence="9">The complex comprises the extracytoplasmic solute receptor protein and the two transmembrane proteins.</text>
</comment>
<feature type="transmembrane region" description="Helical" evidence="9">
    <location>
        <begin position="29"/>
        <end position="51"/>
    </location>
</feature>
<accession>A0A2S2CW62</accession>
<feature type="transmembrane region" description="Helical" evidence="9">
    <location>
        <begin position="150"/>
        <end position="169"/>
    </location>
</feature>
<evidence type="ECO:0000256" key="6">
    <source>
        <dbReference type="ARBA" id="ARBA00022989"/>
    </source>
</evidence>
<dbReference type="GO" id="GO:0005886">
    <property type="term" value="C:plasma membrane"/>
    <property type="evidence" value="ECO:0007669"/>
    <property type="project" value="UniProtKB-SubCell"/>
</dbReference>
<dbReference type="KEGG" id="azz:DEW08_22025"/>
<evidence type="ECO:0000256" key="9">
    <source>
        <dbReference type="RuleBase" id="RU369079"/>
    </source>
</evidence>
<feature type="transmembrane region" description="Helical" evidence="9">
    <location>
        <begin position="57"/>
        <end position="79"/>
    </location>
</feature>
<keyword evidence="7 9" id="KW-0472">Membrane</keyword>
<keyword evidence="2 9" id="KW-0813">Transport</keyword>
<evidence type="ECO:0000256" key="4">
    <source>
        <dbReference type="ARBA" id="ARBA00022519"/>
    </source>
</evidence>
<evidence type="ECO:0000256" key="1">
    <source>
        <dbReference type="ARBA" id="ARBA00004429"/>
    </source>
</evidence>
<evidence type="ECO:0000313" key="11">
    <source>
        <dbReference type="EMBL" id="AWK88764.1"/>
    </source>
</evidence>
<evidence type="ECO:0000256" key="8">
    <source>
        <dbReference type="ARBA" id="ARBA00038436"/>
    </source>
</evidence>
<keyword evidence="6 9" id="KW-1133">Transmembrane helix</keyword>
<sequence length="195" mass="21578">METQHDGGAAPPGQPTDRLSAVIAWIGRYLCILFIVSTAVSVYEIVMRYLFNSPTVWVHETTTTLTAICFAFGGAYCLATDKHIRVVLIYDHVGPRVRRWMDIVISLVGAGVCGLMAYASWGMAWKSLFTPSGAFRIETSGSAWNPPSPALLKPFLFLILVVMTLQFLLQMWRHIRRPPGDVHHGQPGAGVYEDA</sequence>
<name>A0A2S2CW62_9PROT</name>
<evidence type="ECO:0000256" key="5">
    <source>
        <dbReference type="ARBA" id="ARBA00022692"/>
    </source>
</evidence>